<dbReference type="Pfam" id="PF00347">
    <property type="entry name" value="Ribosomal_L6"/>
    <property type="match status" value="2"/>
</dbReference>
<dbReference type="FunFam" id="3.90.930.12:FF:000003">
    <property type="entry name" value="60S ribosomal protein L9"/>
    <property type="match status" value="1"/>
</dbReference>
<dbReference type="InterPro" id="IPR000702">
    <property type="entry name" value="Ribosomal_uL6-like"/>
</dbReference>
<dbReference type="Proteomes" id="UP000887116">
    <property type="component" value="Unassembled WGS sequence"/>
</dbReference>
<feature type="domain" description="Large ribosomal subunit protein uL6 alpha-beta" evidence="6">
    <location>
        <begin position="65"/>
        <end position="131"/>
    </location>
</feature>
<dbReference type="GO" id="GO:0003735">
    <property type="term" value="F:structural constituent of ribosome"/>
    <property type="evidence" value="ECO:0007669"/>
    <property type="project" value="InterPro"/>
</dbReference>
<dbReference type="InterPro" id="IPR036789">
    <property type="entry name" value="Ribosomal_uL6-like_a/b-dom_sf"/>
</dbReference>
<reference evidence="7" key="1">
    <citation type="submission" date="2020-07" db="EMBL/GenBank/DDBJ databases">
        <title>Multicomponent nature underlies the extraordinary mechanical properties of spider dragline silk.</title>
        <authorList>
            <person name="Kono N."/>
            <person name="Nakamura H."/>
            <person name="Mori M."/>
            <person name="Yoshida Y."/>
            <person name="Ohtoshi R."/>
            <person name="Malay A.D."/>
            <person name="Moran D.A.P."/>
            <person name="Tomita M."/>
            <person name="Numata K."/>
            <person name="Arakawa K."/>
        </authorList>
    </citation>
    <scope>NUCLEOTIDE SEQUENCE</scope>
</reference>
<evidence type="ECO:0000256" key="1">
    <source>
        <dbReference type="ARBA" id="ARBA00009356"/>
    </source>
</evidence>
<organism evidence="7 8">
    <name type="scientific">Trichonephila clavata</name>
    <name type="common">Joro spider</name>
    <name type="synonym">Nephila clavata</name>
    <dbReference type="NCBI Taxonomy" id="2740835"/>
    <lineage>
        <taxon>Eukaryota</taxon>
        <taxon>Metazoa</taxon>
        <taxon>Ecdysozoa</taxon>
        <taxon>Arthropoda</taxon>
        <taxon>Chelicerata</taxon>
        <taxon>Arachnida</taxon>
        <taxon>Araneae</taxon>
        <taxon>Araneomorphae</taxon>
        <taxon>Entelegynae</taxon>
        <taxon>Araneoidea</taxon>
        <taxon>Nephilidae</taxon>
        <taxon>Trichonephila</taxon>
    </lineage>
</organism>
<dbReference type="InterPro" id="IPR002359">
    <property type="entry name" value="Ribosomal_uL6_CS2"/>
</dbReference>
<evidence type="ECO:0000256" key="2">
    <source>
        <dbReference type="ARBA" id="ARBA00022980"/>
    </source>
</evidence>
<proteinExistence type="inferred from homology"/>
<dbReference type="EMBL" id="BMAO01038199">
    <property type="protein sequence ID" value="GFR23202.1"/>
    <property type="molecule type" value="Genomic_DNA"/>
</dbReference>
<dbReference type="PROSITE" id="PS00700">
    <property type="entry name" value="RIBOSOMAL_L6_2"/>
    <property type="match status" value="1"/>
</dbReference>
<dbReference type="GO" id="GO:0002181">
    <property type="term" value="P:cytoplasmic translation"/>
    <property type="evidence" value="ECO:0007669"/>
    <property type="project" value="TreeGrafter"/>
</dbReference>
<dbReference type="PANTHER" id="PTHR11655:SF16">
    <property type="entry name" value="60S RIBOSOMAL PROTEIN L9"/>
    <property type="match status" value="1"/>
</dbReference>
<evidence type="ECO:0000256" key="5">
    <source>
        <dbReference type="ARBA" id="ARBA00035349"/>
    </source>
</evidence>
<dbReference type="PANTHER" id="PTHR11655">
    <property type="entry name" value="60S/50S RIBOSOMAL PROTEIN L6/L9"/>
    <property type="match status" value="1"/>
</dbReference>
<feature type="domain" description="Large ribosomal subunit protein uL6 alpha-beta" evidence="6">
    <location>
        <begin position="145"/>
        <end position="224"/>
    </location>
</feature>
<dbReference type="AlphaFoldDB" id="A0A8X6LWG8"/>
<dbReference type="SUPFAM" id="SSF56053">
    <property type="entry name" value="Ribosomal protein L6"/>
    <property type="match status" value="2"/>
</dbReference>
<evidence type="ECO:0000313" key="8">
    <source>
        <dbReference type="Proteomes" id="UP000887116"/>
    </source>
</evidence>
<dbReference type="FunFam" id="3.90.930.12:FF:000005">
    <property type="entry name" value="60S ribosomal protein L9"/>
    <property type="match status" value="1"/>
</dbReference>
<protein>
    <recommendedName>
        <fullName evidence="4">Large ribosomal subunit protein uL6</fullName>
    </recommendedName>
    <alternativeName>
        <fullName evidence="5">60S ribosomal protein L9</fullName>
    </alternativeName>
</protein>
<name>A0A8X6LWG8_TRICU</name>
<dbReference type="InterPro" id="IPR020040">
    <property type="entry name" value="Ribosomal_uL6_a/b-dom"/>
</dbReference>
<keyword evidence="2 7" id="KW-0689">Ribosomal protein</keyword>
<keyword evidence="3" id="KW-0687">Ribonucleoprotein</keyword>
<gene>
    <name evidence="7" type="primary">RPL9</name>
    <name evidence="7" type="ORF">TNCT_400201</name>
</gene>
<dbReference type="Gene3D" id="3.90.930.12">
    <property type="entry name" value="Ribosomal protein L6, alpha-beta domain"/>
    <property type="match status" value="2"/>
</dbReference>
<dbReference type="OrthoDB" id="10252633at2759"/>
<comment type="caution">
    <text evidence="7">The sequence shown here is derived from an EMBL/GenBank/DDBJ whole genome shotgun (WGS) entry which is preliminary data.</text>
</comment>
<comment type="similarity">
    <text evidence="1">Belongs to the universal ribosomal protein uL6 family.</text>
</comment>
<dbReference type="GO" id="GO:0019843">
    <property type="term" value="F:rRNA binding"/>
    <property type="evidence" value="ECO:0007669"/>
    <property type="project" value="InterPro"/>
</dbReference>
<dbReference type="GO" id="GO:0022625">
    <property type="term" value="C:cytosolic large ribosomal subunit"/>
    <property type="evidence" value="ECO:0007669"/>
    <property type="project" value="TreeGrafter"/>
</dbReference>
<evidence type="ECO:0000256" key="3">
    <source>
        <dbReference type="ARBA" id="ARBA00023274"/>
    </source>
</evidence>
<keyword evidence="8" id="KW-1185">Reference proteome</keyword>
<evidence type="ECO:0000259" key="6">
    <source>
        <dbReference type="Pfam" id="PF00347"/>
    </source>
</evidence>
<evidence type="ECO:0000256" key="4">
    <source>
        <dbReference type="ARBA" id="ARBA00035246"/>
    </source>
</evidence>
<accession>A0A8X6LWG8</accession>
<evidence type="ECO:0000313" key="7">
    <source>
        <dbReference type="EMBL" id="GFR23202.1"/>
    </source>
</evidence>
<sequence length="239" mass="26703">MIIQELGSTIGATENARNAVQPFSPVANTDLKDSYLEPKSTCIELNHSVARSGLKPSFWEDTEMNVKVVSRVIIVKGPRGTLQRSFKHVQVDMQLVGKSKLVVQKWFGIRKELATVRTVCSHIENMIKGVTLGYRYKMRSVYAHFPINVTTSKDGSVVEIRNFLGEKIVRRVSMQPGVVCQNSTAQKDELILEGNDIELVSRSAALIHQSTLVKNKDIRKFLDGIYVSEKTTVVTPAEN</sequence>